<dbReference type="RefSeq" id="WP_194452207.1">
    <property type="nucleotide sequence ID" value="NZ_CP063849.1"/>
</dbReference>
<dbReference type="AlphaFoldDB" id="A0A7S7NVF3"/>
<dbReference type="Proteomes" id="UP000593892">
    <property type="component" value="Chromosome"/>
</dbReference>
<dbReference type="InterPro" id="IPR013039">
    <property type="entry name" value="DUF1588"/>
</dbReference>
<sequence length="786" mass="86924">MRITTRRLAIAVSVAGLLVAEQMPAPAKKPAAPAAAAAPTFEKTVAPVLNKTCAPCHNSQMASGGFDTDHFLNPASVSTQRDGWDRILMKLRNGEMPPKGTPKSQAAIDSLVHYVQGEVDKIDRNAKPDPGRVVAHRLNRTEYSNTIRDLLGLEFRAQKDFPTDDSGEGFDNIADILTISPVLMEKYLSAAERIASRALAADPLPKPIQVDYANKDKRIRRVDPSTIEATHRVEFDGDYTVRFALPGERPKDAKPVQLAFWMDGKLLATKLIETKPSGLVYFDPYSEEELRLFLPEGDHLFRAGFLNDDFVKGLEAKELYKRKSNKYLDGMLFIGPFKPANPPPSRAKVLICDPNSGPACQDRIVTNLARRAYRRPVTRTEVASLLKFVALAKEHGQSTEQGIQLALQAILVSPNFLFHIERDPNPADPGAVHPVSGVELASRLSYFLWSSMPDDELLALGESGKLRAPGVLDAQVKRLLADPRSAALADSFAAQWLEIRNLDVVKPDPQKFPDWNPELRDAMRMETSLFFDHVLRQNRPMADFLDAKYTFLNERLAKHYGIAGVSGPEFRRVELTSDQRGGILSQASVLTVSSYPTRTSVVIRGKYVLQEILGAPPPPPPPDVPPLDEAAVGTSLSLRQQMEKHRSNAVCASCHSKMDPLGFGLENYDGIGKWRTMDGKFPVDSSGILPNGQSFTTPAEMRAVLKSQLPQFARCVIEKLMIYGLGRGMATPDRRVIDEIGKKLAADGYPFQTAIFEVVKSMPFQMRRGELVSSDKQAKPKEVAQR</sequence>
<proteinExistence type="predicted"/>
<dbReference type="Pfam" id="PF07637">
    <property type="entry name" value="PSD5"/>
    <property type="match status" value="1"/>
</dbReference>
<keyword evidence="8" id="KW-1185">Reference proteome</keyword>
<keyword evidence="3 4" id="KW-0408">Iron</keyword>
<keyword evidence="5" id="KW-0732">Signal</keyword>
<dbReference type="InterPro" id="IPR009056">
    <property type="entry name" value="Cyt_c-like_dom"/>
</dbReference>
<protein>
    <submittedName>
        <fullName evidence="7">DUF1592 domain-containing protein</fullName>
    </submittedName>
</protein>
<evidence type="ECO:0000256" key="4">
    <source>
        <dbReference type="PROSITE-ProRule" id="PRU00433"/>
    </source>
</evidence>
<keyword evidence="1 4" id="KW-0349">Heme</keyword>
<evidence type="ECO:0000313" key="7">
    <source>
        <dbReference type="EMBL" id="QOY90545.1"/>
    </source>
</evidence>
<evidence type="ECO:0000256" key="5">
    <source>
        <dbReference type="SAM" id="SignalP"/>
    </source>
</evidence>
<dbReference type="GO" id="GO:0046872">
    <property type="term" value="F:metal ion binding"/>
    <property type="evidence" value="ECO:0007669"/>
    <property type="project" value="UniProtKB-KW"/>
</dbReference>
<dbReference type="EMBL" id="CP063849">
    <property type="protein sequence ID" value="QOY90545.1"/>
    <property type="molecule type" value="Genomic_DNA"/>
</dbReference>
<dbReference type="Pfam" id="PF07631">
    <property type="entry name" value="PSD4"/>
    <property type="match status" value="1"/>
</dbReference>
<organism evidence="7 8">
    <name type="scientific">Paludibaculum fermentans</name>
    <dbReference type="NCBI Taxonomy" id="1473598"/>
    <lineage>
        <taxon>Bacteria</taxon>
        <taxon>Pseudomonadati</taxon>
        <taxon>Acidobacteriota</taxon>
        <taxon>Terriglobia</taxon>
        <taxon>Bryobacterales</taxon>
        <taxon>Bryobacteraceae</taxon>
        <taxon>Paludibaculum</taxon>
    </lineage>
</organism>
<feature type="domain" description="Cytochrome c" evidence="6">
    <location>
        <begin position="32"/>
        <end position="119"/>
    </location>
</feature>
<evidence type="ECO:0000259" key="6">
    <source>
        <dbReference type="PROSITE" id="PS51007"/>
    </source>
</evidence>
<evidence type="ECO:0000256" key="2">
    <source>
        <dbReference type="ARBA" id="ARBA00022723"/>
    </source>
</evidence>
<dbReference type="Pfam" id="PF07627">
    <property type="entry name" value="PSCyt3"/>
    <property type="match status" value="1"/>
</dbReference>
<feature type="signal peptide" evidence="5">
    <location>
        <begin position="1"/>
        <end position="27"/>
    </location>
</feature>
<dbReference type="Pfam" id="PF13442">
    <property type="entry name" value="Cytochrome_CBB3"/>
    <property type="match status" value="1"/>
</dbReference>
<feature type="chain" id="PRO_5032663154" evidence="5">
    <location>
        <begin position="28"/>
        <end position="786"/>
    </location>
</feature>
<dbReference type="InterPro" id="IPR013043">
    <property type="entry name" value="DUF1595"/>
</dbReference>
<keyword evidence="2 4" id="KW-0479">Metal-binding</keyword>
<name>A0A7S7NVF3_PALFE</name>
<dbReference type="PROSITE" id="PS51007">
    <property type="entry name" value="CYTC"/>
    <property type="match status" value="1"/>
</dbReference>
<evidence type="ECO:0000256" key="1">
    <source>
        <dbReference type="ARBA" id="ARBA00022617"/>
    </source>
</evidence>
<evidence type="ECO:0000313" key="8">
    <source>
        <dbReference type="Proteomes" id="UP000593892"/>
    </source>
</evidence>
<dbReference type="GO" id="GO:0009055">
    <property type="term" value="F:electron transfer activity"/>
    <property type="evidence" value="ECO:0007669"/>
    <property type="project" value="InterPro"/>
</dbReference>
<evidence type="ECO:0000256" key="3">
    <source>
        <dbReference type="ARBA" id="ARBA00023004"/>
    </source>
</evidence>
<dbReference type="Pfam" id="PF07624">
    <property type="entry name" value="PSD2"/>
    <property type="match status" value="1"/>
</dbReference>
<dbReference type="InterPro" id="IPR013036">
    <property type="entry name" value="DUF1587"/>
</dbReference>
<dbReference type="Pfam" id="PF07626">
    <property type="entry name" value="PSD3"/>
    <property type="match status" value="1"/>
</dbReference>
<dbReference type="InterPro" id="IPR036909">
    <property type="entry name" value="Cyt_c-like_dom_sf"/>
</dbReference>
<dbReference type="KEGG" id="pfer:IRI77_11520"/>
<accession>A0A7S7NVF3</accession>
<dbReference type="InterPro" id="IPR013042">
    <property type="entry name" value="DUF1592"/>
</dbReference>
<dbReference type="InterPro" id="IPR011478">
    <property type="entry name" value="DUF1585"/>
</dbReference>
<dbReference type="Gene3D" id="1.10.760.10">
    <property type="entry name" value="Cytochrome c-like domain"/>
    <property type="match status" value="1"/>
</dbReference>
<dbReference type="SUPFAM" id="SSF46626">
    <property type="entry name" value="Cytochrome c"/>
    <property type="match status" value="1"/>
</dbReference>
<gene>
    <name evidence="7" type="ORF">IRI77_11520</name>
</gene>
<reference evidence="7 8" key="1">
    <citation type="submission" date="2020-10" db="EMBL/GenBank/DDBJ databases">
        <title>Complete genome sequence of Paludibaculum fermentans P105T, a facultatively anaerobic acidobacterium capable of dissimilatory Fe(III) reduction.</title>
        <authorList>
            <person name="Dedysh S.N."/>
            <person name="Beletsky A.V."/>
            <person name="Kulichevskaya I.S."/>
            <person name="Mardanov A.V."/>
            <person name="Ravin N.V."/>
        </authorList>
    </citation>
    <scope>NUCLEOTIDE SEQUENCE [LARGE SCALE GENOMIC DNA]</scope>
    <source>
        <strain evidence="7 8">P105</strain>
    </source>
</reference>
<dbReference type="GO" id="GO:0020037">
    <property type="term" value="F:heme binding"/>
    <property type="evidence" value="ECO:0007669"/>
    <property type="project" value="InterPro"/>
</dbReference>